<comment type="similarity">
    <text evidence="1">Belongs to the short-chain fatty acyl-CoA assimilation regulator (ScfR) family.</text>
</comment>
<dbReference type="Proteomes" id="UP001166251">
    <property type="component" value="Unassembled WGS sequence"/>
</dbReference>
<sequence>MISSAQFNPTWVSTPSDTLLDLMDENGLSIEELCNNLGLSESKGMALLEGKVSIGEELAERLASLFNCSPAFWINRECLYRHRESALSRDEIIWLESLPTSDLVKGGWIPKRLNLKQKLTSCLNFFDVDCLDAWEEKYLYKHQEVAYRTSNSFDTEPMSALSWLRMAEVQTEKMSIEKWNPSLLNNQLDNLRKLTLVKSPQIFIPKVRETLALCGVYFTVSKTPQKCRASGATHYTQSGSPIVSMSFRYLTDDQFWFTFFHEIGHVLMHDKQRVRLEGNFEVNELEEKEANEFAENILVPEHYRKELYKLRAKDWIKLVRLAKRVGTSPGILLGQLQHKGLISYKYLNKLKTRYKWSQINSTEI</sequence>
<dbReference type="PROSITE" id="PS50943">
    <property type="entry name" value="HTH_CROC1"/>
    <property type="match status" value="1"/>
</dbReference>
<dbReference type="PANTHER" id="PTHR43236">
    <property type="entry name" value="ANTITOXIN HIGA1"/>
    <property type="match status" value="1"/>
</dbReference>
<reference evidence="3" key="1">
    <citation type="submission" date="2021-07" db="EMBL/GenBank/DDBJ databases">
        <title>Neiella marina sp. nov., isolated from the intestinal content of sea cucumber Apostichopus japonicus.</title>
        <authorList>
            <person name="Bai X."/>
        </authorList>
    </citation>
    <scope>NUCLEOTIDE SEQUENCE</scope>
    <source>
        <strain evidence="3">126</strain>
    </source>
</reference>
<feature type="domain" description="HTH cro/C1-type" evidence="2">
    <location>
        <begin position="19"/>
        <end position="73"/>
    </location>
</feature>
<gene>
    <name evidence="3" type="ORF">K0504_01395</name>
</gene>
<dbReference type="EMBL" id="JAHZSS010000001">
    <property type="protein sequence ID" value="MBW8189676.1"/>
    <property type="molecule type" value="Genomic_DNA"/>
</dbReference>
<name>A0ABS7EBK6_9GAMM</name>
<dbReference type="InterPro" id="IPR001387">
    <property type="entry name" value="Cro/C1-type_HTH"/>
</dbReference>
<dbReference type="Gene3D" id="1.10.10.2910">
    <property type="match status" value="1"/>
</dbReference>
<keyword evidence="4" id="KW-1185">Reference proteome</keyword>
<dbReference type="CDD" id="cd00093">
    <property type="entry name" value="HTH_XRE"/>
    <property type="match status" value="1"/>
</dbReference>
<protein>
    <submittedName>
        <fullName evidence="3">ImmA/IrrE family metallo-endopeptidase</fullName>
    </submittedName>
</protein>
<organism evidence="3 4">
    <name type="scientific">Neiella holothuriorum</name>
    <dbReference type="NCBI Taxonomy" id="2870530"/>
    <lineage>
        <taxon>Bacteria</taxon>
        <taxon>Pseudomonadati</taxon>
        <taxon>Pseudomonadota</taxon>
        <taxon>Gammaproteobacteria</taxon>
        <taxon>Alteromonadales</taxon>
        <taxon>Echinimonadaceae</taxon>
        <taxon>Neiella</taxon>
    </lineage>
</organism>
<dbReference type="InterPro" id="IPR010982">
    <property type="entry name" value="Lambda_DNA-bd_dom_sf"/>
</dbReference>
<evidence type="ECO:0000259" key="2">
    <source>
        <dbReference type="PROSITE" id="PS50943"/>
    </source>
</evidence>
<dbReference type="Pfam" id="PF06114">
    <property type="entry name" value="Peptidase_M78"/>
    <property type="match status" value="1"/>
</dbReference>
<comment type="caution">
    <text evidence="3">The sequence shown here is derived from an EMBL/GenBank/DDBJ whole genome shotgun (WGS) entry which is preliminary data.</text>
</comment>
<dbReference type="PANTHER" id="PTHR43236:SF1">
    <property type="entry name" value="BLL7220 PROTEIN"/>
    <property type="match status" value="1"/>
</dbReference>
<evidence type="ECO:0000313" key="3">
    <source>
        <dbReference type="EMBL" id="MBW8189676.1"/>
    </source>
</evidence>
<dbReference type="Gene3D" id="1.10.260.40">
    <property type="entry name" value="lambda repressor-like DNA-binding domains"/>
    <property type="match status" value="1"/>
</dbReference>
<accession>A0ABS7EBK6</accession>
<dbReference type="SUPFAM" id="SSF47413">
    <property type="entry name" value="lambda repressor-like DNA-binding domains"/>
    <property type="match status" value="1"/>
</dbReference>
<dbReference type="InterPro" id="IPR052345">
    <property type="entry name" value="Rad_response_metalloprotease"/>
</dbReference>
<dbReference type="InterPro" id="IPR010359">
    <property type="entry name" value="IrrE_HExxH"/>
</dbReference>
<evidence type="ECO:0000313" key="4">
    <source>
        <dbReference type="Proteomes" id="UP001166251"/>
    </source>
</evidence>
<dbReference type="RefSeq" id="WP_220102348.1">
    <property type="nucleotide sequence ID" value="NZ_JAHZSS010000001.1"/>
</dbReference>
<evidence type="ECO:0000256" key="1">
    <source>
        <dbReference type="ARBA" id="ARBA00007227"/>
    </source>
</evidence>
<proteinExistence type="inferred from homology"/>